<name>A0A0F8XQN2_9ZZZZ</name>
<proteinExistence type="predicted"/>
<sequence>MKQKHGIDCPCKECQKIRTLLKKKEKEGKIYLSGLEEDKEKIRR</sequence>
<organism evidence="1">
    <name type="scientific">marine sediment metagenome</name>
    <dbReference type="NCBI Taxonomy" id="412755"/>
    <lineage>
        <taxon>unclassified sequences</taxon>
        <taxon>metagenomes</taxon>
        <taxon>ecological metagenomes</taxon>
    </lineage>
</organism>
<gene>
    <name evidence="1" type="ORF">LCGC14_2915430</name>
</gene>
<dbReference type="AlphaFoldDB" id="A0A0F8XQN2"/>
<dbReference type="EMBL" id="LAZR01057807">
    <property type="protein sequence ID" value="KKK71288.1"/>
    <property type="molecule type" value="Genomic_DNA"/>
</dbReference>
<evidence type="ECO:0000313" key="1">
    <source>
        <dbReference type="EMBL" id="KKK71288.1"/>
    </source>
</evidence>
<accession>A0A0F8XQN2</accession>
<reference evidence="1" key="1">
    <citation type="journal article" date="2015" name="Nature">
        <title>Complex archaea that bridge the gap between prokaryotes and eukaryotes.</title>
        <authorList>
            <person name="Spang A."/>
            <person name="Saw J.H."/>
            <person name="Jorgensen S.L."/>
            <person name="Zaremba-Niedzwiedzka K."/>
            <person name="Martijn J."/>
            <person name="Lind A.E."/>
            <person name="van Eijk R."/>
            <person name="Schleper C."/>
            <person name="Guy L."/>
            <person name="Ettema T.J."/>
        </authorList>
    </citation>
    <scope>NUCLEOTIDE SEQUENCE</scope>
</reference>
<protein>
    <submittedName>
        <fullName evidence="1">Uncharacterized protein</fullName>
    </submittedName>
</protein>
<comment type="caution">
    <text evidence="1">The sequence shown here is derived from an EMBL/GenBank/DDBJ whole genome shotgun (WGS) entry which is preliminary data.</text>
</comment>